<evidence type="ECO:0000313" key="6">
    <source>
        <dbReference type="EMBL" id="RLN63559.1"/>
    </source>
</evidence>
<comment type="similarity">
    <text evidence="1">Belongs to the TTC38 family.</text>
</comment>
<dbReference type="InterPro" id="IPR011990">
    <property type="entry name" value="TPR-like_helical_dom_sf"/>
</dbReference>
<name>A0A3F2RSS4_9STRA</name>
<dbReference type="EMBL" id="MBAD02001089">
    <property type="protein sequence ID" value="RLN58708.1"/>
    <property type="molecule type" value="Genomic_DNA"/>
</dbReference>
<dbReference type="InterPro" id="IPR033891">
    <property type="entry name" value="TTC38"/>
</dbReference>
<evidence type="ECO:0000256" key="4">
    <source>
        <dbReference type="ARBA" id="ARBA00022803"/>
    </source>
</evidence>
<dbReference type="Proteomes" id="UP000284657">
    <property type="component" value="Unassembled WGS sequence"/>
</dbReference>
<dbReference type="PANTHER" id="PTHR16263">
    <property type="entry name" value="TETRATRICOPEPTIDE REPEAT PROTEIN 38"/>
    <property type="match status" value="1"/>
</dbReference>
<keyword evidence="3" id="KW-0677">Repeat</keyword>
<evidence type="ECO:0000313" key="7">
    <source>
        <dbReference type="Proteomes" id="UP000277300"/>
    </source>
</evidence>
<gene>
    <name evidence="5" type="ORF">BBJ29_001586</name>
    <name evidence="6" type="ORF">BBP00_00004059</name>
</gene>
<proteinExistence type="inferred from homology"/>
<accession>A0A3F2RSS4</accession>
<dbReference type="AlphaFoldDB" id="A0A3F2RSS4"/>
<sequence length="435" mass="48137">MLLRRRSGQLLRGSSTRSISLLGSIFGIGEFEGARNQSLGRNTGKQQAYELALLDFVSMNSYPKFLLQQVLEDDKTFLMGHVLVGASQCLAPLMHQDELEAAMRLEKATKIAKEGEPTTGEKMHVLALDAMVHGRHREAAAVDYKNMLATVTRRLPSWSPNDTGYSHLLSMQAYGMQAAGRLDAAEALAEKALSLNGNDRWAFHTMLHVLEARGNANHGASYANQFRAHFDNGGPLEYHLYFQWTLYLLDLGKYDRINKMVEVDIFPRQHDGALHSVATMCDATQLFWRLRFAGEDTTELGEQLLENWSAVLSSLNGSEAAIAGLHPFAKVLRYGRFKDATQALLSVRGKLQILGGTVVDHDVVELLLIECASKCDDLRLAKLLLNERLSARPQSAQCWNSFSRVSEAMGDASAVRDAQSMSYVLGLGQGGNQTY</sequence>
<keyword evidence="4" id="KW-0802">TPR repeat</keyword>
<dbReference type="PANTHER" id="PTHR16263:SF4">
    <property type="entry name" value="TETRATRICOPEPTIDE REPEAT PROTEIN 38"/>
    <property type="match status" value="1"/>
</dbReference>
<evidence type="ECO:0000256" key="1">
    <source>
        <dbReference type="ARBA" id="ARBA00005857"/>
    </source>
</evidence>
<evidence type="ECO:0000256" key="2">
    <source>
        <dbReference type="ARBA" id="ARBA00019992"/>
    </source>
</evidence>
<dbReference type="Proteomes" id="UP000277300">
    <property type="component" value="Unassembled WGS sequence"/>
</dbReference>
<evidence type="ECO:0000256" key="3">
    <source>
        <dbReference type="ARBA" id="ARBA00022737"/>
    </source>
</evidence>
<protein>
    <recommendedName>
        <fullName evidence="2">Tetratricopeptide repeat protein 38</fullName>
    </recommendedName>
</protein>
<dbReference type="Gene3D" id="1.25.40.10">
    <property type="entry name" value="Tetratricopeptide repeat domain"/>
    <property type="match status" value="1"/>
</dbReference>
<dbReference type="EMBL" id="MBDO02000093">
    <property type="protein sequence ID" value="RLN63559.1"/>
    <property type="molecule type" value="Genomic_DNA"/>
</dbReference>
<evidence type="ECO:0000313" key="5">
    <source>
        <dbReference type="EMBL" id="RLN58708.1"/>
    </source>
</evidence>
<reference evidence="7 8" key="1">
    <citation type="submission" date="2018-07" db="EMBL/GenBank/DDBJ databases">
        <title>Genome sequencing of oomycete isolates from Chile give support for New Zealand origin for Phytophthora kernoviae and make available the first Nothophytophthora sp. genome.</title>
        <authorList>
            <person name="Studholme D.J."/>
            <person name="Sanfuentes E."/>
            <person name="Panda P."/>
            <person name="Hill R."/>
            <person name="Sambles C."/>
            <person name="Grant M."/>
            <person name="Williams N.M."/>
            <person name="Mcdougal R.L."/>
        </authorList>
    </citation>
    <scope>NUCLEOTIDE SEQUENCE [LARGE SCALE GENOMIC DNA]</scope>
    <source>
        <strain evidence="6">Chile6</strain>
        <strain evidence="5">Chile7</strain>
    </source>
</reference>
<dbReference type="SUPFAM" id="SSF48452">
    <property type="entry name" value="TPR-like"/>
    <property type="match status" value="1"/>
</dbReference>
<evidence type="ECO:0000313" key="8">
    <source>
        <dbReference type="Proteomes" id="UP000284657"/>
    </source>
</evidence>
<organism evidence="6 7">
    <name type="scientific">Phytophthora kernoviae</name>
    <dbReference type="NCBI Taxonomy" id="325452"/>
    <lineage>
        <taxon>Eukaryota</taxon>
        <taxon>Sar</taxon>
        <taxon>Stramenopiles</taxon>
        <taxon>Oomycota</taxon>
        <taxon>Peronosporomycetes</taxon>
        <taxon>Peronosporales</taxon>
        <taxon>Peronosporaceae</taxon>
        <taxon>Phytophthora</taxon>
    </lineage>
</organism>
<dbReference type="OrthoDB" id="1427555at2759"/>
<comment type="caution">
    <text evidence="6">The sequence shown here is derived from an EMBL/GenBank/DDBJ whole genome shotgun (WGS) entry which is preliminary data.</text>
</comment>